<sequence>MKNTIILSNLLTAVKTAALEPIQAGRVTDKRMYQRLAELAGMESEIETKYVAEPLWQLLGWEQVKFGPEHGRPSLPDWGEIMKQPDADAIYAAAWQDCMEAARNEFGLPIGKGEIGIRRIEGSIDLQLGGDDYRKIDFLRATSARPTNPYLLEVDPAKLLLTADDSALGDGIWAVVKPETIGYEGDLGIRGETLIQNRAFIFNSERTAVVKVFKGLIKVSRNTKHEYFSPSAGYGTLHQTGYGDVIEIHPMVDAENYSPATGRVGDQNGTYSGTPEWYTHIKPGLNLRLNEAYDGARAILGGSAIGQLPANEIERVCRAVLRSSLEIRVGVRRKVAPGVDLEPFTFRAPVWAQDQFIQGRKYAIHRDPALPDGTSTWSGVCVGYTLGNFFAVPTSASPKCRLDNGEKATFGVWEQGGGDFDGDDALVMPHFTDGGVILGFNDRPAEEQAALLESSSTAGRKDAAFKKRLYADGTSRWAGQRKAAVNLGLFDYAARKVIEAHPGLAGKLMAASLKPLIQWAVDCQKRDLIKPEEPGWLRQMRGEYMMQVVKAFHNPDADLQEDKTSFKHSWDVLMDQVSSAEKLLEGDFTCDPKKQAVFASNIKWALGIVQACMGQLKATGRLQQDESGRFYPKQNLLPVNDIARFIQDRKAHIEQLGEIVDGAEVRELEELIVKYRKTRPTLARAAELLLGKFIAQQDAWDGVEYTLHLTDAQVWLKAAPLEELRRFYAQHKRAASFDQLPGIVVSGLGADFSRPVQRRVMNTRKMMFAGLMLDSGAMIVDEVTKGTRRERHGQYGHKMVANTELEVSVNGIMQVSVPGRLQELKQLMPAIETAVGKLASIYVPVSAVA</sequence>
<dbReference type="Proteomes" id="UP001458946">
    <property type="component" value="Unassembled WGS sequence"/>
</dbReference>
<name>A0ABP9V5G0_9DEIO</name>
<accession>A0ABP9V5G0</accession>
<keyword evidence="2" id="KW-1185">Reference proteome</keyword>
<reference evidence="1 2" key="1">
    <citation type="submission" date="2024-02" db="EMBL/GenBank/DDBJ databases">
        <title>Deinococcus xinjiangensis NBRC 107630.</title>
        <authorList>
            <person name="Ichikawa N."/>
            <person name="Katano-Makiyama Y."/>
            <person name="Hidaka K."/>
        </authorList>
    </citation>
    <scope>NUCLEOTIDE SEQUENCE [LARGE SCALE GENOMIC DNA]</scope>
    <source>
        <strain evidence="1 2">NBRC 107630</strain>
    </source>
</reference>
<evidence type="ECO:0000313" key="1">
    <source>
        <dbReference type="EMBL" id="GAA5500491.1"/>
    </source>
</evidence>
<dbReference type="EMBL" id="BAABRN010000001">
    <property type="protein sequence ID" value="GAA5500491.1"/>
    <property type="molecule type" value="Genomic_DNA"/>
</dbReference>
<evidence type="ECO:0000313" key="2">
    <source>
        <dbReference type="Proteomes" id="UP001458946"/>
    </source>
</evidence>
<gene>
    <name evidence="1" type="ORF">Dxin01_00212</name>
</gene>
<comment type="caution">
    <text evidence="1">The sequence shown here is derived from an EMBL/GenBank/DDBJ whole genome shotgun (WGS) entry which is preliminary data.</text>
</comment>
<proteinExistence type="predicted"/>
<dbReference type="RefSeq" id="WP_353540474.1">
    <property type="nucleotide sequence ID" value="NZ_BAABRN010000001.1"/>
</dbReference>
<protein>
    <submittedName>
        <fullName evidence="1">Uncharacterized protein</fullName>
    </submittedName>
</protein>
<organism evidence="1 2">
    <name type="scientific">Deinococcus xinjiangensis</name>
    <dbReference type="NCBI Taxonomy" id="457454"/>
    <lineage>
        <taxon>Bacteria</taxon>
        <taxon>Thermotogati</taxon>
        <taxon>Deinococcota</taxon>
        <taxon>Deinococci</taxon>
        <taxon>Deinococcales</taxon>
        <taxon>Deinococcaceae</taxon>
        <taxon>Deinococcus</taxon>
    </lineage>
</organism>